<evidence type="ECO:0000256" key="3">
    <source>
        <dbReference type="ARBA" id="ARBA00013365"/>
    </source>
</evidence>
<comment type="caution">
    <text evidence="11">The sequence shown here is derived from an EMBL/GenBank/DDBJ whole genome shotgun (WGS) entry which is preliminary data.</text>
</comment>
<dbReference type="STRING" id="197479.BFW38_11745"/>
<dbReference type="CDD" id="cd00840">
    <property type="entry name" value="MPP_Mre11_N"/>
    <property type="match status" value="1"/>
</dbReference>
<dbReference type="SUPFAM" id="SSF56300">
    <property type="entry name" value="Metallo-dependent phosphatases"/>
    <property type="match status" value="1"/>
</dbReference>
<keyword evidence="5 7" id="KW-0378">Hydrolase</keyword>
<comment type="similarity">
    <text evidence="1 7">Belongs to the SbcD family.</text>
</comment>
<evidence type="ECO:0000256" key="5">
    <source>
        <dbReference type="ARBA" id="ARBA00022801"/>
    </source>
</evidence>
<evidence type="ECO:0000313" key="11">
    <source>
        <dbReference type="EMBL" id="ODC05410.1"/>
    </source>
</evidence>
<sequence>MKLIHTADWHLGQTLHGQPREAEHQAFLDTLLETLSERHIDALLIAGDVFDNANPSIRAQEQLYQFIRQAHQRCPQLDIVLIAGNHDSGARIELPAPLLAQFNTHALGRVHWHPSQVETPRQLDTDALRIPLTDAQGQIAAWCLALPFLRPAEVTGSGLGDDYLQGIEMVHRQLIQAAVDKRAPGQALVAMSHAHLTTGQVSEDSERPIIIGGAESISTQLFPAELAYVAMGHLHRPQQLQEHPCIRYSGSPLPMSFAETHYPHQLVEVTLEGESLANVTPIPLPHYAAMRRVPAQPAPLDTVMSALKALAQECQTSTEHHGSAPLPPERWPWLEVRVLLTQPEPNLRQQIEAVLAEAPVRLVRIQVHYAQSEHSAETPSLEQLDRLTPTDILTRQWLTQFGQAPDAELMADFQWLVEQAQLDDEVFEDNPSASENPTLKTSAARDES</sequence>
<name>A0A1E2VEI0_9GAMM</name>
<dbReference type="Pfam" id="PF00149">
    <property type="entry name" value="Metallophos"/>
    <property type="match status" value="1"/>
</dbReference>
<dbReference type="Proteomes" id="UP000094291">
    <property type="component" value="Unassembled WGS sequence"/>
</dbReference>
<dbReference type="PANTHER" id="PTHR30337:SF0">
    <property type="entry name" value="NUCLEASE SBCCD SUBUNIT D"/>
    <property type="match status" value="1"/>
</dbReference>
<keyword evidence="6 7" id="KW-0269">Exonuclease</keyword>
<evidence type="ECO:0000259" key="10">
    <source>
        <dbReference type="Pfam" id="PF12320"/>
    </source>
</evidence>
<proteinExistence type="inferred from homology"/>
<dbReference type="Pfam" id="PF12320">
    <property type="entry name" value="SbcD_C"/>
    <property type="match status" value="1"/>
</dbReference>
<dbReference type="GO" id="GO:0006310">
    <property type="term" value="P:DNA recombination"/>
    <property type="evidence" value="ECO:0007669"/>
    <property type="project" value="UniProtKB-KW"/>
</dbReference>
<dbReference type="OrthoDB" id="9773856at2"/>
<feature type="compositionally biased region" description="Polar residues" evidence="8">
    <location>
        <begin position="431"/>
        <end position="441"/>
    </location>
</feature>
<dbReference type="InterPro" id="IPR041796">
    <property type="entry name" value="Mre11_N"/>
</dbReference>
<feature type="domain" description="Calcineurin-like phosphoesterase" evidence="9">
    <location>
        <begin position="1"/>
        <end position="237"/>
    </location>
</feature>
<evidence type="ECO:0000256" key="7">
    <source>
        <dbReference type="RuleBase" id="RU363069"/>
    </source>
</evidence>
<dbReference type="NCBIfam" id="TIGR00619">
    <property type="entry name" value="sbcd"/>
    <property type="match status" value="1"/>
</dbReference>
<dbReference type="PANTHER" id="PTHR30337">
    <property type="entry name" value="COMPONENT OF ATP-DEPENDENT DSDNA EXONUCLEASE"/>
    <property type="match status" value="1"/>
</dbReference>
<dbReference type="AlphaFoldDB" id="A0A1E2VEI0"/>
<dbReference type="InterPro" id="IPR004843">
    <property type="entry name" value="Calcineurin-like_PHP"/>
</dbReference>
<protein>
    <recommendedName>
        <fullName evidence="3 7">Nuclease SbcCD subunit D</fullName>
    </recommendedName>
</protein>
<dbReference type="GO" id="GO:0006260">
    <property type="term" value="P:DNA replication"/>
    <property type="evidence" value="ECO:0007669"/>
    <property type="project" value="UniProtKB-KW"/>
</dbReference>
<dbReference type="InterPro" id="IPR004593">
    <property type="entry name" value="SbcD"/>
</dbReference>
<evidence type="ECO:0000259" key="9">
    <source>
        <dbReference type="Pfam" id="PF00149"/>
    </source>
</evidence>
<evidence type="ECO:0000313" key="12">
    <source>
        <dbReference type="Proteomes" id="UP000094291"/>
    </source>
</evidence>
<keyword evidence="4 7" id="KW-0540">Nuclease</keyword>
<dbReference type="InterPro" id="IPR029052">
    <property type="entry name" value="Metallo-depent_PP-like"/>
</dbReference>
<keyword evidence="7" id="KW-0255">Endonuclease</keyword>
<keyword evidence="7" id="KW-0235">DNA replication</keyword>
<evidence type="ECO:0000256" key="2">
    <source>
        <dbReference type="ARBA" id="ARBA00011322"/>
    </source>
</evidence>
<accession>A0A1E2VEI0</accession>
<dbReference type="EMBL" id="MDTQ01000001">
    <property type="protein sequence ID" value="ODC05410.1"/>
    <property type="molecule type" value="Genomic_DNA"/>
</dbReference>
<dbReference type="GO" id="GO:0004519">
    <property type="term" value="F:endonuclease activity"/>
    <property type="evidence" value="ECO:0007669"/>
    <property type="project" value="UniProtKB-KW"/>
</dbReference>
<dbReference type="InterPro" id="IPR026843">
    <property type="entry name" value="SbcD_C"/>
</dbReference>
<evidence type="ECO:0000256" key="1">
    <source>
        <dbReference type="ARBA" id="ARBA00010555"/>
    </source>
</evidence>
<dbReference type="GO" id="GO:0008408">
    <property type="term" value="F:3'-5' exonuclease activity"/>
    <property type="evidence" value="ECO:0007669"/>
    <property type="project" value="InterPro"/>
</dbReference>
<keyword evidence="7" id="KW-0233">DNA recombination</keyword>
<comment type="function">
    <text evidence="7">SbcCD cleaves DNA hairpin structures. These structures can inhibit DNA replication and are intermediates in certain DNA recombination reactions. The complex acts as a 3'-&gt;5' double strand exonuclease that can open hairpins. It also has a 5' single-strand endonuclease activity.</text>
</comment>
<feature type="region of interest" description="Disordered" evidence="8">
    <location>
        <begin position="424"/>
        <end position="448"/>
    </location>
</feature>
<evidence type="ECO:0000256" key="6">
    <source>
        <dbReference type="ARBA" id="ARBA00022839"/>
    </source>
</evidence>
<dbReference type="InterPro" id="IPR050535">
    <property type="entry name" value="DNA_Repair-Maintenance_Comp"/>
</dbReference>
<comment type="subunit">
    <text evidence="2 7">Heterodimer of SbcC and SbcD.</text>
</comment>
<evidence type="ECO:0000256" key="4">
    <source>
        <dbReference type="ARBA" id="ARBA00022722"/>
    </source>
</evidence>
<reference evidence="11 12" key="1">
    <citation type="submission" date="2016-08" db="EMBL/GenBank/DDBJ databases">
        <authorList>
            <person name="Seilhamer J.J."/>
        </authorList>
    </citation>
    <scope>NUCLEOTIDE SEQUENCE [LARGE SCALE GENOMIC DNA]</scope>
    <source>
        <strain evidence="11 12">PH27A</strain>
    </source>
</reference>
<keyword evidence="12" id="KW-1185">Reference proteome</keyword>
<organism evidence="11 12">
    <name type="scientific">Terasakiispira papahanaumokuakeensis</name>
    <dbReference type="NCBI Taxonomy" id="197479"/>
    <lineage>
        <taxon>Bacteria</taxon>
        <taxon>Pseudomonadati</taxon>
        <taxon>Pseudomonadota</taxon>
        <taxon>Gammaproteobacteria</taxon>
        <taxon>Oceanospirillales</taxon>
        <taxon>Terasakiispira</taxon>
    </lineage>
</organism>
<dbReference type="Gene3D" id="3.60.21.10">
    <property type="match status" value="1"/>
</dbReference>
<feature type="domain" description="Nuclease SbcCD subunit D C-terminal" evidence="10">
    <location>
        <begin position="289"/>
        <end position="395"/>
    </location>
</feature>
<evidence type="ECO:0000256" key="8">
    <source>
        <dbReference type="SAM" id="MobiDB-lite"/>
    </source>
</evidence>
<gene>
    <name evidence="7" type="primary">sbcD</name>
    <name evidence="11" type="ORF">BFW38_11745</name>
</gene>